<evidence type="ECO:0000313" key="1">
    <source>
        <dbReference type="EMBL" id="AHK18387.1"/>
    </source>
</evidence>
<gene>
    <name evidence="1" type="ORF">BF17_02665</name>
    <name evidence="2" type="ORF">ERS008667_04420</name>
</gene>
<protein>
    <submittedName>
        <fullName evidence="2">Uncharacterized protein</fullName>
    </submittedName>
</protein>
<proteinExistence type="predicted"/>
<reference evidence="2 4" key="2">
    <citation type="submission" date="2015-03" db="EMBL/GenBank/DDBJ databases">
        <authorList>
            <person name="Murphy D."/>
        </authorList>
    </citation>
    <scope>NUCLEOTIDE SEQUENCE [LARGE SCALE GENOMIC DNA]</scope>
    <source>
        <strain evidence="2 4">Y233</strain>
    </source>
</reference>
<reference evidence="1 3" key="1">
    <citation type="journal article" date="2014" name="Genome Announc.">
        <title>Genome Sequence of Yersinia similis Y228T, a Member of the Yersinia pseudotuberculosis Complex.</title>
        <authorList>
            <person name="Sprague L.D."/>
            <person name="Neubauer H."/>
        </authorList>
    </citation>
    <scope>NUCLEOTIDE SEQUENCE [LARGE SCALE GENOMIC DNA]</scope>
    <source>
        <strain evidence="1 3">228</strain>
    </source>
</reference>
<accession>A0A0T9RT26</accession>
<evidence type="ECO:0000313" key="2">
    <source>
        <dbReference type="EMBL" id="CNI82601.1"/>
    </source>
</evidence>
<organism evidence="2 4">
    <name type="scientific">Yersinia similis</name>
    <dbReference type="NCBI Taxonomy" id="367190"/>
    <lineage>
        <taxon>Bacteria</taxon>
        <taxon>Pseudomonadati</taxon>
        <taxon>Pseudomonadota</taxon>
        <taxon>Gammaproteobacteria</taxon>
        <taxon>Enterobacterales</taxon>
        <taxon>Yersiniaceae</taxon>
        <taxon>Yersinia</taxon>
    </lineage>
</organism>
<dbReference type="EMBL" id="CP007230">
    <property type="protein sequence ID" value="AHK18387.1"/>
    <property type="molecule type" value="Genomic_DNA"/>
</dbReference>
<dbReference type="KEGG" id="ysi:BF17_02665"/>
<evidence type="ECO:0000313" key="3">
    <source>
        <dbReference type="Proteomes" id="UP000019439"/>
    </source>
</evidence>
<dbReference type="EMBL" id="CQBK01000094">
    <property type="protein sequence ID" value="CNI82601.1"/>
    <property type="molecule type" value="Genomic_DNA"/>
</dbReference>
<dbReference type="Proteomes" id="UP000038204">
    <property type="component" value="Unassembled WGS sequence"/>
</dbReference>
<dbReference type="GeneID" id="96662583"/>
<sequence>MLFDTDIFDSNMADVMAKLSFSGMNTDDCLQLADYCDEARTGLCHCLDYLGDSLVTFSGHNVLEFTPTSLYQLGHSLNTINSLTTALTQLEQLIRADIQNMDPQPTDICL</sequence>
<name>A0A0T9RT26_9GAMM</name>
<keyword evidence="3" id="KW-1185">Reference proteome</keyword>
<dbReference type="Proteomes" id="UP000019439">
    <property type="component" value="Chromosome"/>
</dbReference>
<dbReference type="PATRIC" id="fig|367190.3.peg.469"/>
<dbReference type="AlphaFoldDB" id="A0A0T9RT26"/>
<dbReference type="RefSeq" id="WP_012105799.1">
    <property type="nucleotide sequence ID" value="NZ_CABIHS010000125.1"/>
</dbReference>
<evidence type="ECO:0000313" key="4">
    <source>
        <dbReference type="Proteomes" id="UP000038204"/>
    </source>
</evidence>